<organism evidence="1 2">
    <name type="scientific">Epilithonimonas hispanica</name>
    <dbReference type="NCBI Taxonomy" id="358687"/>
    <lineage>
        <taxon>Bacteria</taxon>
        <taxon>Pseudomonadati</taxon>
        <taxon>Bacteroidota</taxon>
        <taxon>Flavobacteriia</taxon>
        <taxon>Flavobacteriales</taxon>
        <taxon>Weeksellaceae</taxon>
        <taxon>Chryseobacterium group</taxon>
        <taxon>Epilithonimonas</taxon>
    </lineage>
</organism>
<keyword evidence="2" id="KW-1185">Reference proteome</keyword>
<evidence type="ECO:0000313" key="1">
    <source>
        <dbReference type="EMBL" id="REC73025.1"/>
    </source>
</evidence>
<comment type="caution">
    <text evidence="1">The sequence shown here is derived from an EMBL/GenBank/DDBJ whole genome shotgun (WGS) entry which is preliminary data.</text>
</comment>
<dbReference type="AlphaFoldDB" id="A0A3D9D4U9"/>
<accession>A0A3D9D4U9</accession>
<gene>
    <name evidence="1" type="ORF">DRF58_01350</name>
</gene>
<dbReference type="EMBL" id="QNUG01000002">
    <property type="protein sequence ID" value="REC73025.1"/>
    <property type="molecule type" value="Genomic_DNA"/>
</dbReference>
<protein>
    <submittedName>
        <fullName evidence="1">Uncharacterized protein</fullName>
    </submittedName>
</protein>
<reference evidence="1 2" key="1">
    <citation type="journal article" date="2006" name="Int. J. Syst. Evol. Microbiol.">
        <title>Chryseobacterium hispanicum sp. nov., isolated from the drinking water distribution system of Sevilla, Spain.</title>
        <authorList>
            <person name="Gallego V."/>
            <person name="Garcia M.T."/>
            <person name="Ventosa A."/>
        </authorList>
    </citation>
    <scope>NUCLEOTIDE SEQUENCE [LARGE SCALE GENOMIC DNA]</scope>
    <source>
        <strain evidence="1 2">KCTC 22104</strain>
    </source>
</reference>
<dbReference type="Proteomes" id="UP000256326">
    <property type="component" value="Unassembled WGS sequence"/>
</dbReference>
<sequence>MNTKLCNYYGSLIHLPLPIFFADDFSKNKTRVQAKKDFRSSRAAVSAKKNKGYSKNEICHSVGISTTKFRFLQNDKVYNKFFFKRSAFVNLKHLVIKKFQYALYSKIIQLHSKLLK</sequence>
<proteinExistence type="predicted"/>
<name>A0A3D9D4U9_9FLAO</name>
<evidence type="ECO:0000313" key="2">
    <source>
        <dbReference type="Proteomes" id="UP000256326"/>
    </source>
</evidence>